<keyword evidence="2" id="KW-1185">Reference proteome</keyword>
<comment type="caution">
    <text evidence="1">The sequence shown here is derived from an EMBL/GenBank/DDBJ whole genome shotgun (WGS) entry which is preliminary data.</text>
</comment>
<reference evidence="1 2" key="2">
    <citation type="submission" date="2023-06" db="EMBL/GenBank/DDBJ databases">
        <authorList>
            <person name="Zeman M."/>
            <person name="Kubasova T."/>
            <person name="Jahodarova E."/>
            <person name="Nykrynova M."/>
            <person name="Rychlik I."/>
        </authorList>
    </citation>
    <scope>NUCLEOTIDE SEQUENCE [LARGE SCALE GENOMIC DNA]</scope>
    <source>
        <strain evidence="1 2">154_Feed</strain>
    </source>
</reference>
<sequence length="104" mass="11100">MQRRSVADGSSQSVEPEVLYGDLAGIACLGEHGYADLRAQHLKSVLVKRACDDDSQGMDENGPTISKVLMKTAFAHLPVFIAWSGMKQFGGRPVLGIALGLTLV</sequence>
<gene>
    <name evidence="1" type="ORF">QUW28_05325</name>
</gene>
<evidence type="ECO:0000313" key="1">
    <source>
        <dbReference type="EMBL" id="MDM8274921.1"/>
    </source>
</evidence>
<evidence type="ECO:0000313" key="2">
    <source>
        <dbReference type="Proteomes" id="UP001529421"/>
    </source>
</evidence>
<organism evidence="1 2">
    <name type="scientific">Enorma phocaeensis</name>
    <dbReference type="NCBI Taxonomy" id="1871019"/>
    <lineage>
        <taxon>Bacteria</taxon>
        <taxon>Bacillati</taxon>
        <taxon>Actinomycetota</taxon>
        <taxon>Coriobacteriia</taxon>
        <taxon>Coriobacteriales</taxon>
        <taxon>Coriobacteriaceae</taxon>
        <taxon>Enorma</taxon>
    </lineage>
</organism>
<reference evidence="2" key="1">
    <citation type="submission" date="2023-06" db="EMBL/GenBank/DDBJ databases">
        <title>Identification and characterization of horizontal gene transfer across gut microbiota members of farm animals based on homology search.</title>
        <authorList>
            <person name="Zeman M."/>
            <person name="Kubasova T."/>
            <person name="Jahodarova E."/>
            <person name="Nykrynova M."/>
            <person name="Rychlik I."/>
        </authorList>
    </citation>
    <scope>NUCLEOTIDE SEQUENCE [LARGE SCALE GENOMIC DNA]</scope>
    <source>
        <strain evidence="2">154_Feed</strain>
    </source>
</reference>
<proteinExistence type="predicted"/>
<accession>A0ABT7V8W5</accession>
<dbReference type="Proteomes" id="UP001529421">
    <property type="component" value="Unassembled WGS sequence"/>
</dbReference>
<protein>
    <submittedName>
        <fullName evidence="1">Uncharacterized protein</fullName>
    </submittedName>
</protein>
<name>A0ABT7V8W5_9ACTN</name>
<dbReference type="EMBL" id="JAUDDZ010000005">
    <property type="protein sequence ID" value="MDM8274921.1"/>
    <property type="molecule type" value="Genomic_DNA"/>
</dbReference>